<keyword evidence="1" id="KW-0472">Membrane</keyword>
<keyword evidence="3" id="KW-1185">Reference proteome</keyword>
<feature type="transmembrane region" description="Helical" evidence="1">
    <location>
        <begin position="138"/>
        <end position="160"/>
    </location>
</feature>
<evidence type="ECO:0000256" key="1">
    <source>
        <dbReference type="SAM" id="Phobius"/>
    </source>
</evidence>
<keyword evidence="1" id="KW-0812">Transmembrane</keyword>
<protein>
    <submittedName>
        <fullName evidence="2">Uncharacterized protein</fullName>
    </submittedName>
</protein>
<dbReference type="Proteomes" id="UP001589643">
    <property type="component" value="Unassembled WGS sequence"/>
</dbReference>
<dbReference type="RefSeq" id="WP_378715573.1">
    <property type="nucleotide sequence ID" value="NZ_JBHLHV010000001.1"/>
</dbReference>
<proteinExistence type="predicted"/>
<feature type="transmembrane region" description="Helical" evidence="1">
    <location>
        <begin position="78"/>
        <end position="100"/>
    </location>
</feature>
<evidence type="ECO:0000313" key="2">
    <source>
        <dbReference type="EMBL" id="MFB8891367.1"/>
    </source>
</evidence>
<gene>
    <name evidence="2" type="ORF">AB7P39_00775</name>
</gene>
<keyword evidence="1" id="KW-1133">Transmembrane helix</keyword>
<evidence type="ECO:0000313" key="3">
    <source>
        <dbReference type="Proteomes" id="UP001589643"/>
    </source>
</evidence>
<feature type="transmembrane region" description="Helical" evidence="1">
    <location>
        <begin position="166"/>
        <end position="185"/>
    </location>
</feature>
<name>A0ABV5ENI8_9MICO</name>
<dbReference type="EMBL" id="JBHLHV010000001">
    <property type="protein sequence ID" value="MFB8891367.1"/>
    <property type="molecule type" value="Genomic_DNA"/>
</dbReference>
<feature type="transmembrane region" description="Helical" evidence="1">
    <location>
        <begin position="112"/>
        <end position="131"/>
    </location>
</feature>
<sequence length="281" mass="29546">MTASDPPTDGLAGLDFGARPHQRLTRADVDAAVLRSAGLGDLVDRLWHEGAAANNAARRSVTAHLRERFGARDPHSGVILRVVFVLLLLSVLPIGMLNGIRLGIENTVVPGGIVSVVVGIGALAAVAAAGGRPLGRPVALQSTLLAVLVIAAAAVAWVVTDGGVRMLYLLGAVLAAIAALVVRLMRARGGSMTTDIDNGVELAHLDVAAEIAVERDRMTAELMRDLDGRTDVAELVRRRSAAIDELRSRGGAMEADEPDTPPGGFIIHEQTMLWLPVSQRR</sequence>
<comment type="caution">
    <text evidence="2">The sequence shown here is derived from an EMBL/GenBank/DDBJ whole genome shotgun (WGS) entry which is preliminary data.</text>
</comment>
<reference evidence="2 3" key="1">
    <citation type="submission" date="2024-08" db="EMBL/GenBank/DDBJ databases">
        <title>Heavy metals resistant antinobacteria isolated from wastewater.</title>
        <authorList>
            <person name="Roman Ponce B."/>
            <person name="Blanco Mercado M.A."/>
            <person name="Avila Aldana I.N."/>
            <person name="Morales Arrieta S."/>
        </authorList>
    </citation>
    <scope>NUCLEOTIDE SEQUENCE [LARGE SCALE GENOMIC DNA]</scope>
    <source>
        <strain evidence="3">sma-1</strain>
    </source>
</reference>
<accession>A0ABV5ENI8</accession>
<organism evidence="2 3">
    <name type="scientific">Microbacterium plantarum</name>
    <dbReference type="NCBI Taxonomy" id="1816425"/>
    <lineage>
        <taxon>Bacteria</taxon>
        <taxon>Bacillati</taxon>
        <taxon>Actinomycetota</taxon>
        <taxon>Actinomycetes</taxon>
        <taxon>Micrococcales</taxon>
        <taxon>Microbacteriaceae</taxon>
        <taxon>Microbacterium</taxon>
    </lineage>
</organism>